<dbReference type="PANTHER" id="PTHR31871:SF5">
    <property type="entry name" value="TRANSMEMBRANE PROTEIN"/>
    <property type="match status" value="1"/>
</dbReference>
<comment type="caution">
    <text evidence="1">The sequence shown here is derived from an EMBL/GenBank/DDBJ whole genome shotgun (WGS) entry which is preliminary data.</text>
</comment>
<organism evidence="1 2">
    <name type="scientific">Zostera marina</name>
    <name type="common">Eelgrass</name>
    <dbReference type="NCBI Taxonomy" id="29655"/>
    <lineage>
        <taxon>Eukaryota</taxon>
        <taxon>Viridiplantae</taxon>
        <taxon>Streptophyta</taxon>
        <taxon>Embryophyta</taxon>
        <taxon>Tracheophyta</taxon>
        <taxon>Spermatophyta</taxon>
        <taxon>Magnoliopsida</taxon>
        <taxon>Liliopsida</taxon>
        <taxon>Zosteraceae</taxon>
        <taxon>Zostera</taxon>
    </lineage>
</organism>
<reference evidence="2" key="1">
    <citation type="journal article" date="2016" name="Nature">
        <title>The genome of the seagrass Zostera marina reveals angiosperm adaptation to the sea.</title>
        <authorList>
            <person name="Olsen J.L."/>
            <person name="Rouze P."/>
            <person name="Verhelst B."/>
            <person name="Lin Y.-C."/>
            <person name="Bayer T."/>
            <person name="Collen J."/>
            <person name="Dattolo E."/>
            <person name="De Paoli E."/>
            <person name="Dittami S."/>
            <person name="Maumus F."/>
            <person name="Michel G."/>
            <person name="Kersting A."/>
            <person name="Lauritano C."/>
            <person name="Lohaus R."/>
            <person name="Toepel M."/>
            <person name="Tonon T."/>
            <person name="Vanneste K."/>
            <person name="Amirebrahimi M."/>
            <person name="Brakel J."/>
            <person name="Bostroem C."/>
            <person name="Chovatia M."/>
            <person name="Grimwood J."/>
            <person name="Jenkins J.W."/>
            <person name="Jueterbock A."/>
            <person name="Mraz A."/>
            <person name="Stam W.T."/>
            <person name="Tice H."/>
            <person name="Bornberg-Bauer E."/>
            <person name="Green P.J."/>
            <person name="Pearson G.A."/>
            <person name="Procaccini G."/>
            <person name="Duarte C.M."/>
            <person name="Schmutz J."/>
            <person name="Reusch T.B.H."/>
            <person name="Van de Peer Y."/>
        </authorList>
    </citation>
    <scope>NUCLEOTIDE SEQUENCE [LARGE SCALE GENOMIC DNA]</scope>
    <source>
        <strain evidence="2">cv. Finnish</strain>
    </source>
</reference>
<accession>A0A0K9NXI7</accession>
<name>A0A0K9NXI7_ZOSMR</name>
<dbReference type="Pfam" id="PF09713">
    <property type="entry name" value="A_thal_3526"/>
    <property type="match status" value="1"/>
</dbReference>
<dbReference type="InterPro" id="IPR006476">
    <property type="entry name" value="CHP01589_pln"/>
</dbReference>
<evidence type="ECO:0000313" key="2">
    <source>
        <dbReference type="Proteomes" id="UP000036987"/>
    </source>
</evidence>
<dbReference type="OrthoDB" id="765837at2759"/>
<evidence type="ECO:0000313" key="1">
    <source>
        <dbReference type="EMBL" id="KMZ61474.1"/>
    </source>
</evidence>
<sequence>MHVHQQPCLHCNPQTYIRVVQHLIELCLLLGMTRDDCVGAIAVHANIRPTITLIVWEQLMEENRDYFRAYHHQHQPFLLLHEFKDERS</sequence>
<gene>
    <name evidence="1" type="ORF">ZOSMA_52G01250</name>
</gene>
<keyword evidence="2" id="KW-1185">Reference proteome</keyword>
<dbReference type="NCBIfam" id="TIGR01589">
    <property type="entry name" value="A_thal_3526"/>
    <property type="match status" value="1"/>
</dbReference>
<dbReference type="Proteomes" id="UP000036987">
    <property type="component" value="Unassembled WGS sequence"/>
</dbReference>
<dbReference type="AlphaFoldDB" id="A0A0K9NXI7"/>
<dbReference type="STRING" id="29655.A0A0K9NXI7"/>
<dbReference type="OMA" id="MEENRDY"/>
<dbReference type="PANTHER" id="PTHR31871">
    <property type="entry name" value="OS02G0137100 PROTEIN"/>
    <property type="match status" value="1"/>
</dbReference>
<protein>
    <submittedName>
        <fullName evidence="1">Uncharacterized protein</fullName>
    </submittedName>
</protein>
<dbReference type="EMBL" id="LFYR01001488">
    <property type="protein sequence ID" value="KMZ61474.1"/>
    <property type="molecule type" value="Genomic_DNA"/>
</dbReference>
<proteinExistence type="predicted"/>